<dbReference type="Proteomes" id="UP000032737">
    <property type="component" value="Chromosome"/>
</dbReference>
<dbReference type="GO" id="GO:0008808">
    <property type="term" value="F:cardiolipin synthase activity"/>
    <property type="evidence" value="ECO:0007669"/>
    <property type="project" value="UniProtKB-UniRule"/>
</dbReference>
<dbReference type="PANTHER" id="PTHR21248">
    <property type="entry name" value="CARDIOLIPIN SYNTHASE"/>
    <property type="match status" value="1"/>
</dbReference>
<dbReference type="EC" id="2.7.8.-" evidence="12"/>
<keyword evidence="11" id="KW-1208">Phospholipid metabolism</keyword>
<dbReference type="Pfam" id="PF13396">
    <property type="entry name" value="PLDc_N"/>
    <property type="match status" value="1"/>
</dbReference>
<dbReference type="SUPFAM" id="SSF56024">
    <property type="entry name" value="Phospholipase D/nuclease"/>
    <property type="match status" value="2"/>
</dbReference>
<evidence type="ECO:0000259" key="14">
    <source>
        <dbReference type="PROSITE" id="PS50035"/>
    </source>
</evidence>
<dbReference type="GO" id="GO:0032049">
    <property type="term" value="P:cardiolipin biosynthetic process"/>
    <property type="evidence" value="ECO:0007669"/>
    <property type="project" value="UniProtKB-UniRule"/>
</dbReference>
<dbReference type="SMART" id="SM00155">
    <property type="entry name" value="PLDc"/>
    <property type="match status" value="2"/>
</dbReference>
<comment type="subcellular location">
    <subcellularLocation>
        <location evidence="1">Cell membrane</location>
        <topology evidence="1">Multi-pass membrane protein</topology>
    </subcellularLocation>
</comment>
<keyword evidence="7 13" id="KW-1133">Transmembrane helix</keyword>
<keyword evidence="4" id="KW-0808">Transferase</keyword>
<evidence type="ECO:0000256" key="3">
    <source>
        <dbReference type="ARBA" id="ARBA00022516"/>
    </source>
</evidence>
<evidence type="ECO:0000256" key="5">
    <source>
        <dbReference type="ARBA" id="ARBA00022692"/>
    </source>
</evidence>
<evidence type="ECO:0000256" key="12">
    <source>
        <dbReference type="NCBIfam" id="TIGR04265"/>
    </source>
</evidence>
<evidence type="ECO:0000256" key="1">
    <source>
        <dbReference type="ARBA" id="ARBA00004651"/>
    </source>
</evidence>
<dbReference type="InterPro" id="IPR001736">
    <property type="entry name" value="PLipase_D/transphosphatidylase"/>
</dbReference>
<dbReference type="InterPro" id="IPR022924">
    <property type="entry name" value="Cardiolipin_synthase"/>
</dbReference>
<keyword evidence="10" id="KW-0594">Phospholipid biosynthesis</keyword>
<dbReference type="InterPro" id="IPR027379">
    <property type="entry name" value="CLS_N"/>
</dbReference>
<evidence type="ECO:0000256" key="7">
    <source>
        <dbReference type="ARBA" id="ARBA00022989"/>
    </source>
</evidence>
<accession>U4KNY7</accession>
<evidence type="ECO:0000256" key="4">
    <source>
        <dbReference type="ARBA" id="ARBA00022679"/>
    </source>
</evidence>
<keyword evidence="6" id="KW-0677">Repeat</keyword>
<evidence type="ECO:0000256" key="9">
    <source>
        <dbReference type="ARBA" id="ARBA00023136"/>
    </source>
</evidence>
<keyword evidence="3" id="KW-0444">Lipid biosynthesis</keyword>
<dbReference type="KEGG" id="abra:BN85309850"/>
<keyword evidence="8" id="KW-0443">Lipid metabolism</keyword>
<sequence>MYKFIRFLTHKSTIIALLILLQLVFFGYVVFYVSKLSTILLYFFEAISYLIVIYVFVSSEPMHYKIAWIIPILIAPIFGGLFYVMFKPHKLSKKVMQDMTHYREIRKKTLTKSLGSAVFYDDQISKQVRHLGFDKWPLYEKTETTFFPSGQDKLDALLPLLESAKKFIFLEYFIIEPGIVWTQIHNVLKKKASEGIDVRIIYDDFGCSFKQPKSFKEQLIHDGIKVSVFNPMRPRLNLAMNYRDHRKIIVIDGNYGFTGGINLADEYMNLKEVYGHWQDAAIMLKGDAVWSLTLIFLENWDYNKHTQSDYPLYKPTINVKHDGYVIPFADSPLDDNFITKHAYLNLIMQSKKSIQITSPYFIIDNELMTALKVSAESGVRVDIIVPGIPDKRYVQVASEYYYKELLKTPNIYIHKYQKGFIHSKIVLIDDELAIVGTTNFDFRSLYLHFENNVWLYQVKAINDIKNYMKESIDSSHLITSEMLKKNGFLYRFYQSILVGFSHLM</sequence>
<dbReference type="AlphaFoldDB" id="U4KNY7"/>
<feature type="transmembrane region" description="Helical" evidence="13">
    <location>
        <begin position="39"/>
        <end position="57"/>
    </location>
</feature>
<keyword evidence="16" id="KW-1185">Reference proteome</keyword>
<keyword evidence="2" id="KW-1003">Cell membrane</keyword>
<evidence type="ECO:0000313" key="16">
    <source>
        <dbReference type="Proteomes" id="UP000032737"/>
    </source>
</evidence>
<dbReference type="CDD" id="cd09154">
    <property type="entry name" value="PLDc_SMU_988_like_1"/>
    <property type="match status" value="1"/>
</dbReference>
<dbReference type="GO" id="GO:0005886">
    <property type="term" value="C:plasma membrane"/>
    <property type="evidence" value="ECO:0007669"/>
    <property type="project" value="UniProtKB-SubCell"/>
</dbReference>
<evidence type="ECO:0000256" key="13">
    <source>
        <dbReference type="SAM" id="Phobius"/>
    </source>
</evidence>
<reference evidence="15 16" key="1">
    <citation type="journal article" date="2013" name="J. Mol. Microbiol. Biotechnol.">
        <title>Analysis of the Complete Genomes of Acholeplasma brassicae , A. palmae and A. laidlawii and Their Comparison to the Obligate Parasites from ' Candidatus Phytoplasma'.</title>
        <authorList>
            <person name="Kube M."/>
            <person name="Siewert C."/>
            <person name="Migdoll A.M."/>
            <person name="Duduk B."/>
            <person name="Holz S."/>
            <person name="Rabus R."/>
            <person name="Seemuller E."/>
            <person name="Mitrovic J."/>
            <person name="Muller I."/>
            <person name="Buttner C."/>
            <person name="Reinhardt R."/>
        </authorList>
    </citation>
    <scope>NUCLEOTIDE SEQUENCE [LARGE SCALE GENOMIC DNA]</scope>
    <source>
        <strain evidence="16">0502</strain>
    </source>
</reference>
<organism evidence="15 16">
    <name type="scientific">Acholeplasma brassicae</name>
    <dbReference type="NCBI Taxonomy" id="61635"/>
    <lineage>
        <taxon>Bacteria</taxon>
        <taxon>Bacillati</taxon>
        <taxon>Mycoplasmatota</taxon>
        <taxon>Mollicutes</taxon>
        <taxon>Acholeplasmatales</taxon>
        <taxon>Acholeplasmataceae</taxon>
        <taxon>Acholeplasma</taxon>
    </lineage>
</organism>
<feature type="domain" description="PLD phosphodiesterase" evidence="14">
    <location>
        <begin position="240"/>
        <end position="267"/>
    </location>
</feature>
<evidence type="ECO:0000256" key="6">
    <source>
        <dbReference type="ARBA" id="ARBA00022737"/>
    </source>
</evidence>
<dbReference type="PROSITE" id="PS50035">
    <property type="entry name" value="PLD"/>
    <property type="match status" value="2"/>
</dbReference>
<dbReference type="Gene3D" id="3.30.870.10">
    <property type="entry name" value="Endonuclease Chain A"/>
    <property type="match status" value="2"/>
</dbReference>
<dbReference type="OrthoDB" id="9762009at2"/>
<evidence type="ECO:0000256" key="2">
    <source>
        <dbReference type="ARBA" id="ARBA00022475"/>
    </source>
</evidence>
<gene>
    <name evidence="15" type="primary">cls</name>
    <name evidence="15" type="ORF">BN85309850</name>
</gene>
<feature type="domain" description="PLD phosphodiesterase" evidence="14">
    <location>
        <begin position="417"/>
        <end position="444"/>
    </location>
</feature>
<keyword evidence="9 13" id="KW-0472">Membrane</keyword>
<dbReference type="RefSeq" id="WP_030004868.1">
    <property type="nucleotide sequence ID" value="NC_022549.1"/>
</dbReference>
<evidence type="ECO:0000256" key="8">
    <source>
        <dbReference type="ARBA" id="ARBA00023098"/>
    </source>
</evidence>
<dbReference type="NCBIfam" id="TIGR04265">
    <property type="entry name" value="bac_cardiolipin"/>
    <property type="match status" value="1"/>
</dbReference>
<proteinExistence type="predicted"/>
<dbReference type="InterPro" id="IPR025202">
    <property type="entry name" value="PLD-like_dom"/>
</dbReference>
<dbReference type="PANTHER" id="PTHR21248:SF22">
    <property type="entry name" value="PHOSPHOLIPASE D"/>
    <property type="match status" value="1"/>
</dbReference>
<feature type="transmembrane region" description="Helical" evidence="13">
    <location>
        <begin position="12"/>
        <end position="33"/>
    </location>
</feature>
<name>U4KNY7_9MOLU</name>
<evidence type="ECO:0000256" key="10">
    <source>
        <dbReference type="ARBA" id="ARBA00023209"/>
    </source>
</evidence>
<protein>
    <recommendedName>
        <fullName evidence="12">Cardiolipin synthase</fullName>
        <ecNumber evidence="12">2.7.8.-</ecNumber>
    </recommendedName>
</protein>
<keyword evidence="5 13" id="KW-0812">Transmembrane</keyword>
<dbReference type="Pfam" id="PF13091">
    <property type="entry name" value="PLDc_2"/>
    <property type="match status" value="2"/>
</dbReference>
<dbReference type="EMBL" id="FO681348">
    <property type="protein sequence ID" value="CCV66006.1"/>
    <property type="molecule type" value="Genomic_DNA"/>
</dbReference>
<evidence type="ECO:0000256" key="11">
    <source>
        <dbReference type="ARBA" id="ARBA00023264"/>
    </source>
</evidence>
<feature type="transmembrane region" description="Helical" evidence="13">
    <location>
        <begin position="66"/>
        <end position="86"/>
    </location>
</feature>
<evidence type="ECO:0000313" key="15">
    <source>
        <dbReference type="EMBL" id="CCV66006.1"/>
    </source>
</evidence>
<dbReference type="STRING" id="61635.BN85309850"/>
<dbReference type="HOGENOM" id="CLU_038053_1_2_14"/>